<dbReference type="InterPro" id="IPR038416">
    <property type="entry name" value="Ribosom_S30AE_C_sf"/>
</dbReference>
<dbReference type="GO" id="GO:0022627">
    <property type="term" value="C:cytosolic small ribosomal subunit"/>
    <property type="evidence" value="ECO:0007669"/>
    <property type="project" value="TreeGrafter"/>
</dbReference>
<comment type="subunit">
    <text evidence="4">Interacts with 100S ribosomes.</text>
</comment>
<dbReference type="RefSeq" id="WP_066179545.1">
    <property type="nucleotide sequence ID" value="NZ_LQZT01000019.1"/>
</dbReference>
<comment type="function">
    <text evidence="4">Required for dimerization of active 70S ribosomes into 100S ribosomes in stationary phase; 100S ribosomes are translationally inactive and sometimes present during exponential growth.</text>
</comment>
<sequence>MSVRVSGKHMEIGESFRTRIEDQITGAVRKYYDGGFSSHVIVEKAGSRFTADCKIHLDTGVVLHATGQAQDPQPAFDAAAERVEKRLRRYKRRLKDHYANGQQTNAELAYAVVDSALDDAEDEVPADYAPAIIAESTKQLVTMSVANAVMALDMTDERILMFRNAGNDALNVVYRRDDGNIGWIDAGGVKS</sequence>
<proteinExistence type="inferred from homology"/>
<evidence type="ECO:0000259" key="5">
    <source>
        <dbReference type="Pfam" id="PF16321"/>
    </source>
</evidence>
<dbReference type="NCBIfam" id="TIGR00741">
    <property type="entry name" value="yfiA"/>
    <property type="match status" value="1"/>
</dbReference>
<feature type="domain" description="Sigma 54 modulation/S30EA ribosomal protein C-terminal" evidence="5">
    <location>
        <begin position="129"/>
        <end position="182"/>
    </location>
</feature>
<evidence type="ECO:0000256" key="4">
    <source>
        <dbReference type="HAMAP-Rule" id="MF_00839"/>
    </source>
</evidence>
<comment type="similarity">
    <text evidence="4">Belongs to the HPF/YfiA ribosome-associated protein family. Long HPF subfamily.</text>
</comment>
<dbReference type="EMBL" id="LQZT01000019">
    <property type="protein sequence ID" value="OCW57269.1"/>
    <property type="molecule type" value="Genomic_DNA"/>
</dbReference>
<dbReference type="PANTHER" id="PTHR33231:SF1">
    <property type="entry name" value="30S RIBOSOMAL PROTEIN"/>
    <property type="match status" value="1"/>
</dbReference>
<dbReference type="Proteomes" id="UP000094795">
    <property type="component" value="Unassembled WGS sequence"/>
</dbReference>
<dbReference type="GO" id="GO:0043024">
    <property type="term" value="F:ribosomal small subunit binding"/>
    <property type="evidence" value="ECO:0007669"/>
    <property type="project" value="TreeGrafter"/>
</dbReference>
<dbReference type="CDD" id="cd00552">
    <property type="entry name" value="RaiA"/>
    <property type="match status" value="1"/>
</dbReference>
<gene>
    <name evidence="4" type="primary">hpf</name>
    <name evidence="6" type="ORF">AWJ14_16105</name>
</gene>
<organism evidence="6 7">
    <name type="scientific">Hoeflea olei</name>
    <dbReference type="NCBI Taxonomy" id="1480615"/>
    <lineage>
        <taxon>Bacteria</taxon>
        <taxon>Pseudomonadati</taxon>
        <taxon>Pseudomonadota</taxon>
        <taxon>Alphaproteobacteria</taxon>
        <taxon>Hyphomicrobiales</taxon>
        <taxon>Rhizobiaceae</taxon>
        <taxon>Hoeflea</taxon>
    </lineage>
</organism>
<evidence type="ECO:0000313" key="6">
    <source>
        <dbReference type="EMBL" id="OCW57269.1"/>
    </source>
</evidence>
<keyword evidence="1 4" id="KW-0810">Translation regulation</keyword>
<dbReference type="OrthoDB" id="9794975at2"/>
<protein>
    <recommendedName>
        <fullName evidence="3 4">Ribosome hibernation promoting factor</fullName>
        <shortName evidence="4">HPF</shortName>
    </recommendedName>
</protein>
<dbReference type="SUPFAM" id="SSF69754">
    <property type="entry name" value="Ribosome binding protein Y (YfiA homologue)"/>
    <property type="match status" value="1"/>
</dbReference>
<evidence type="ECO:0000256" key="1">
    <source>
        <dbReference type="ARBA" id="ARBA00022845"/>
    </source>
</evidence>
<dbReference type="InterPro" id="IPR034694">
    <property type="entry name" value="HPF_long/plastid"/>
</dbReference>
<dbReference type="InterPro" id="IPR032528">
    <property type="entry name" value="Ribosom_S30AE_C"/>
</dbReference>
<dbReference type="Pfam" id="PF16321">
    <property type="entry name" value="Ribosom_S30AE_C"/>
    <property type="match status" value="1"/>
</dbReference>
<dbReference type="GO" id="GO:0045900">
    <property type="term" value="P:negative regulation of translational elongation"/>
    <property type="evidence" value="ECO:0007669"/>
    <property type="project" value="TreeGrafter"/>
</dbReference>
<dbReference type="InterPro" id="IPR050574">
    <property type="entry name" value="HPF/YfiA_ribosome-assoc"/>
</dbReference>
<evidence type="ECO:0000256" key="3">
    <source>
        <dbReference type="ARBA" id="ARBA00041148"/>
    </source>
</evidence>
<comment type="subcellular location">
    <subcellularLocation>
        <location evidence="4">Cytoplasm</location>
    </subcellularLocation>
</comment>
<comment type="caution">
    <text evidence="6">The sequence shown here is derived from an EMBL/GenBank/DDBJ whole genome shotgun (WGS) entry which is preliminary data.</text>
</comment>
<name>A0A1C1YUZ1_9HYPH</name>
<evidence type="ECO:0000313" key="7">
    <source>
        <dbReference type="Proteomes" id="UP000094795"/>
    </source>
</evidence>
<dbReference type="Gene3D" id="3.30.160.100">
    <property type="entry name" value="Ribosome hibernation promotion factor-like"/>
    <property type="match status" value="1"/>
</dbReference>
<dbReference type="Pfam" id="PF02482">
    <property type="entry name" value="Ribosomal_S30AE"/>
    <property type="match status" value="1"/>
</dbReference>
<dbReference type="Gene3D" id="3.30.505.50">
    <property type="entry name" value="Sigma 54 modulation/S30EA ribosomal protein, C-terminal domain"/>
    <property type="match status" value="1"/>
</dbReference>
<dbReference type="InterPro" id="IPR036567">
    <property type="entry name" value="RHF-like"/>
</dbReference>
<dbReference type="PANTHER" id="PTHR33231">
    <property type="entry name" value="30S RIBOSOMAL PROTEIN"/>
    <property type="match status" value="1"/>
</dbReference>
<dbReference type="STRING" id="1480615.AWJ14_16105"/>
<dbReference type="AlphaFoldDB" id="A0A1C1YUZ1"/>
<reference evidence="6 7" key="1">
    <citation type="submission" date="2015-12" db="EMBL/GenBank/DDBJ databases">
        <authorList>
            <person name="Shamseldin A."/>
            <person name="Moawad H."/>
            <person name="Abd El-Rahim W.M."/>
            <person name="Sadowsky M.J."/>
        </authorList>
    </citation>
    <scope>NUCLEOTIDE SEQUENCE [LARGE SCALE GENOMIC DNA]</scope>
    <source>
        <strain evidence="6 7">JC234</strain>
    </source>
</reference>
<dbReference type="HAMAP" id="MF_00839">
    <property type="entry name" value="HPF"/>
    <property type="match status" value="1"/>
</dbReference>
<dbReference type="InterPro" id="IPR003489">
    <property type="entry name" value="RHF/RaiA"/>
</dbReference>
<keyword evidence="7" id="KW-1185">Reference proteome</keyword>
<accession>A0A1C1YUZ1</accession>
<keyword evidence="4" id="KW-0963">Cytoplasm</keyword>
<comment type="subunit">
    <text evidence="2">Associates exclusively with 100S ribosomes, which are dimers of 70S ribosomes.</text>
</comment>
<evidence type="ECO:0000256" key="2">
    <source>
        <dbReference type="ARBA" id="ARBA00038695"/>
    </source>
</evidence>